<keyword evidence="1" id="KW-0863">Zinc-finger</keyword>
<dbReference type="SUPFAM" id="SSF57667">
    <property type="entry name" value="beta-beta-alpha zinc fingers"/>
    <property type="match status" value="1"/>
</dbReference>
<dbReference type="RefSeq" id="XP_058980854.1">
    <property type="nucleotide sequence ID" value="XM_059124871.1"/>
</dbReference>
<evidence type="ECO:0000256" key="2">
    <source>
        <dbReference type="SAM" id="MobiDB-lite"/>
    </source>
</evidence>
<dbReference type="Proteomes" id="UP001652621">
    <property type="component" value="Unplaced"/>
</dbReference>
<dbReference type="PROSITE" id="PS00028">
    <property type="entry name" value="ZINC_FINGER_C2H2_1"/>
    <property type="match status" value="3"/>
</dbReference>
<evidence type="ECO:0000256" key="1">
    <source>
        <dbReference type="PROSITE-ProRule" id="PRU00042"/>
    </source>
</evidence>
<proteinExistence type="predicted"/>
<dbReference type="InterPro" id="IPR013087">
    <property type="entry name" value="Znf_C2H2_type"/>
</dbReference>
<keyword evidence="1" id="KW-0479">Metal-binding</keyword>
<feature type="domain" description="C2H2-type" evidence="3">
    <location>
        <begin position="369"/>
        <end position="396"/>
    </location>
</feature>
<protein>
    <submittedName>
        <fullName evidence="5">Zinc finger protein ZFP2-like isoform X1</fullName>
    </submittedName>
</protein>
<keyword evidence="4" id="KW-1185">Reference proteome</keyword>
<organism evidence="4 5">
    <name type="scientific">Musca domestica</name>
    <name type="common">House fly</name>
    <dbReference type="NCBI Taxonomy" id="7370"/>
    <lineage>
        <taxon>Eukaryota</taxon>
        <taxon>Metazoa</taxon>
        <taxon>Ecdysozoa</taxon>
        <taxon>Arthropoda</taxon>
        <taxon>Hexapoda</taxon>
        <taxon>Insecta</taxon>
        <taxon>Pterygota</taxon>
        <taxon>Neoptera</taxon>
        <taxon>Endopterygota</taxon>
        <taxon>Diptera</taxon>
        <taxon>Brachycera</taxon>
        <taxon>Muscomorpha</taxon>
        <taxon>Muscoidea</taxon>
        <taxon>Muscidae</taxon>
        <taxon>Musca</taxon>
    </lineage>
</organism>
<accession>A0ABM3V4Z1</accession>
<feature type="compositionally biased region" description="Polar residues" evidence="2">
    <location>
        <begin position="253"/>
        <end position="274"/>
    </location>
</feature>
<feature type="region of interest" description="Disordered" evidence="2">
    <location>
        <begin position="244"/>
        <end position="290"/>
    </location>
</feature>
<sequence length="439" mass="50797">MSTYLCVCIPVEQQVVSRSRFESRAGRKQSNLGRNDCTITMVICRLCLNECRDFKNLYNDDDQCNELHLLLCRYFHPQTLNMEEAKHLRCICLECFRHIVDFNSFQASINLAQLKLLDTGQTGEPVKLESLDLNTSIETKSFNQTNDMVVGQNEISNKIELETKFLCGTHGYPMPHNNSLDEETSNGLLRENNTSLGNSNTKSQKTNISRKELCKNKLDLKMFTCDQCKQTFDHKRQLLRHIRYTHHSKRNPPESSKNESNQTPLSRLPQNQSKELTKLEPICHTNENSPRINRRRFSNAFIYTFTKNIYKTNKSPSKRHQWTPEKELSPNISNKTTPNGLYCCVHCSKIFTNYSKYSSHTVLKHNTRHICATCGLTFEQRTHYRHHILQHKNEDVVITSNCSTTTTENGSESNGIVHVKIEQESGSDEEIFTLRYDTD</sequence>
<dbReference type="PROSITE" id="PS50157">
    <property type="entry name" value="ZINC_FINGER_C2H2_2"/>
    <property type="match status" value="3"/>
</dbReference>
<dbReference type="SMART" id="SM00355">
    <property type="entry name" value="ZnF_C2H2"/>
    <property type="match status" value="3"/>
</dbReference>
<feature type="domain" description="C2H2-type" evidence="3">
    <location>
        <begin position="223"/>
        <end position="252"/>
    </location>
</feature>
<name>A0ABM3V4Z1_MUSDO</name>
<keyword evidence="1" id="KW-0862">Zinc</keyword>
<evidence type="ECO:0000259" key="3">
    <source>
        <dbReference type="PROSITE" id="PS50157"/>
    </source>
</evidence>
<dbReference type="GeneID" id="101894961"/>
<dbReference type="Gene3D" id="3.40.1800.20">
    <property type="match status" value="1"/>
</dbReference>
<dbReference type="InterPro" id="IPR036236">
    <property type="entry name" value="Znf_C2H2_sf"/>
</dbReference>
<feature type="domain" description="C2H2-type" evidence="3">
    <location>
        <begin position="342"/>
        <end position="370"/>
    </location>
</feature>
<feature type="region of interest" description="Disordered" evidence="2">
    <location>
        <begin position="178"/>
        <end position="207"/>
    </location>
</feature>
<evidence type="ECO:0000313" key="5">
    <source>
        <dbReference type="RefSeq" id="XP_058980854.1"/>
    </source>
</evidence>
<feature type="compositionally biased region" description="Polar residues" evidence="2">
    <location>
        <begin position="185"/>
        <end position="207"/>
    </location>
</feature>
<gene>
    <name evidence="5" type="primary">LOC101894961</name>
</gene>
<evidence type="ECO:0000313" key="4">
    <source>
        <dbReference type="Proteomes" id="UP001652621"/>
    </source>
</evidence>
<dbReference type="Gene3D" id="3.30.160.60">
    <property type="entry name" value="Classic Zinc Finger"/>
    <property type="match status" value="1"/>
</dbReference>
<reference evidence="5" key="1">
    <citation type="submission" date="2025-08" db="UniProtKB">
        <authorList>
            <consortium name="RefSeq"/>
        </authorList>
    </citation>
    <scope>IDENTIFICATION</scope>
    <source>
        <strain evidence="5">Aabys</strain>
        <tissue evidence="5">Whole body</tissue>
    </source>
</reference>